<dbReference type="InterPro" id="IPR051910">
    <property type="entry name" value="ComF/GntX_DNA_util-trans"/>
</dbReference>
<sequence>MPQAQGQRCDDCKAHPPAFVHVAAAFSYGGWISALVLAAKNGRWSVCVALAHCAVPRLRLEARPACLVPIPLHAARLRERGYNQSAEIARVWGQALAVPVRAELLQRARDTPHQTGARRQTRRRNLRQAFRAHGDVAGLHIVLVDDVMTTGSTLHAAARCLRQAGAARVDAWVLARTL</sequence>
<protein>
    <submittedName>
        <fullName evidence="3">DNA utilization protein GntX</fullName>
    </submittedName>
</protein>
<proteinExistence type="inferred from homology"/>
<dbReference type="AlphaFoldDB" id="A0A0N0XKL7"/>
<dbReference type="PANTHER" id="PTHR47505:SF1">
    <property type="entry name" value="DNA UTILIZATION PROTEIN YHGH"/>
    <property type="match status" value="1"/>
</dbReference>
<dbReference type="InterPro" id="IPR029057">
    <property type="entry name" value="PRTase-like"/>
</dbReference>
<reference evidence="3 4" key="1">
    <citation type="submission" date="2015-07" db="EMBL/GenBank/DDBJ databases">
        <title>Draft genome sequence of the Amantichitinum ursilacus IGB-41, a new chitin-degrading bacterium.</title>
        <authorList>
            <person name="Kirstahler P."/>
            <person name="Guenther M."/>
            <person name="Grumaz C."/>
            <person name="Rupp S."/>
            <person name="Zibek S."/>
            <person name="Sohn K."/>
        </authorList>
    </citation>
    <scope>NUCLEOTIDE SEQUENCE [LARGE SCALE GENOMIC DNA]</scope>
    <source>
        <strain evidence="3 4">IGB-41</strain>
    </source>
</reference>
<evidence type="ECO:0000256" key="1">
    <source>
        <dbReference type="ARBA" id="ARBA00008007"/>
    </source>
</evidence>
<dbReference type="Gene3D" id="3.40.50.2020">
    <property type="match status" value="1"/>
</dbReference>
<comment type="caution">
    <text evidence="3">The sequence shown here is derived from an EMBL/GenBank/DDBJ whole genome shotgun (WGS) entry which is preliminary data.</text>
</comment>
<keyword evidence="4" id="KW-1185">Reference proteome</keyword>
<gene>
    <name evidence="3" type="ORF">WG78_04460</name>
</gene>
<dbReference type="PATRIC" id="fig|857265.3.peg.915"/>
<accession>A0A0N0XKL7</accession>
<feature type="domain" description="Phosphoribosyltransferase" evidence="2">
    <location>
        <begin position="115"/>
        <end position="175"/>
    </location>
</feature>
<comment type="similarity">
    <text evidence="1">Belongs to the ComF/GntX family.</text>
</comment>
<evidence type="ECO:0000313" key="3">
    <source>
        <dbReference type="EMBL" id="KPC54795.1"/>
    </source>
</evidence>
<dbReference type="Pfam" id="PF00156">
    <property type="entry name" value="Pribosyltran"/>
    <property type="match status" value="1"/>
</dbReference>
<organism evidence="3 4">
    <name type="scientific">Amantichitinum ursilacus</name>
    <dbReference type="NCBI Taxonomy" id="857265"/>
    <lineage>
        <taxon>Bacteria</taxon>
        <taxon>Pseudomonadati</taxon>
        <taxon>Pseudomonadota</taxon>
        <taxon>Betaproteobacteria</taxon>
        <taxon>Neisseriales</taxon>
        <taxon>Chitinibacteraceae</taxon>
        <taxon>Amantichitinum</taxon>
    </lineage>
</organism>
<evidence type="ECO:0000259" key="2">
    <source>
        <dbReference type="Pfam" id="PF00156"/>
    </source>
</evidence>
<dbReference type="CDD" id="cd06223">
    <property type="entry name" value="PRTases_typeI"/>
    <property type="match status" value="1"/>
</dbReference>
<dbReference type="EMBL" id="LAQT01000002">
    <property type="protein sequence ID" value="KPC54795.1"/>
    <property type="molecule type" value="Genomic_DNA"/>
</dbReference>
<dbReference type="PANTHER" id="PTHR47505">
    <property type="entry name" value="DNA UTILIZATION PROTEIN YHGH"/>
    <property type="match status" value="1"/>
</dbReference>
<dbReference type="SUPFAM" id="SSF53271">
    <property type="entry name" value="PRTase-like"/>
    <property type="match status" value="1"/>
</dbReference>
<name>A0A0N0XKL7_9NEIS</name>
<evidence type="ECO:0000313" key="4">
    <source>
        <dbReference type="Proteomes" id="UP000037939"/>
    </source>
</evidence>
<dbReference type="STRING" id="857265.WG78_04460"/>
<dbReference type="Proteomes" id="UP000037939">
    <property type="component" value="Unassembled WGS sequence"/>
</dbReference>
<dbReference type="InterPro" id="IPR000836">
    <property type="entry name" value="PRTase_dom"/>
</dbReference>